<dbReference type="OrthoDB" id="3269725at2759"/>
<protein>
    <recommendedName>
        <fullName evidence="3">DUF6535 domain-containing protein</fullName>
    </recommendedName>
</protein>
<keyword evidence="2" id="KW-0472">Membrane</keyword>
<feature type="transmembrane region" description="Helical" evidence="2">
    <location>
        <begin position="198"/>
        <end position="217"/>
    </location>
</feature>
<evidence type="ECO:0000313" key="4">
    <source>
        <dbReference type="EMBL" id="KAF9789627.1"/>
    </source>
</evidence>
<sequence>MSGLEEIKIDSREDGSGGQENAIWEQWRSDSRSSKVDFMKQRDERLKNTITIAGLLSTMISAFIIYTLPQLQSDSTEEPATFPLMLLLGMYDTFFGGDGTRVPHWSAIPRSTIVTQALLYIGLSATLASAFLSLFANRLMSQHPSTRLWGPGIGQGQHRLRRFTLDIDVVLSTSSFLLQSAIVFFGFALSVYLWMVNFMIATLVPIVTLGILSFYASHLTAGR</sequence>
<accession>A0A9P6LA92</accession>
<reference evidence="4" key="2">
    <citation type="submission" date="2020-11" db="EMBL/GenBank/DDBJ databases">
        <authorList>
            <consortium name="DOE Joint Genome Institute"/>
            <person name="Kuo A."/>
            <person name="Miyauchi S."/>
            <person name="Kiss E."/>
            <person name="Drula E."/>
            <person name="Kohler A."/>
            <person name="Sanchez-Garcia M."/>
            <person name="Andreopoulos B."/>
            <person name="Barry K.W."/>
            <person name="Bonito G."/>
            <person name="Buee M."/>
            <person name="Carver A."/>
            <person name="Chen C."/>
            <person name="Cichocki N."/>
            <person name="Clum A."/>
            <person name="Culley D."/>
            <person name="Crous P.W."/>
            <person name="Fauchery L."/>
            <person name="Girlanda M."/>
            <person name="Hayes R."/>
            <person name="Keri Z."/>
            <person name="Labutti K."/>
            <person name="Lipzen A."/>
            <person name="Lombard V."/>
            <person name="Magnuson J."/>
            <person name="Maillard F."/>
            <person name="Morin E."/>
            <person name="Murat C."/>
            <person name="Nolan M."/>
            <person name="Ohm R."/>
            <person name="Pangilinan J."/>
            <person name="Pereira M."/>
            <person name="Perotto S."/>
            <person name="Peter M."/>
            <person name="Riley R."/>
            <person name="Sitrit Y."/>
            <person name="Stielow B."/>
            <person name="Szollosi G."/>
            <person name="Zifcakova L."/>
            <person name="Stursova M."/>
            <person name="Spatafora J.W."/>
            <person name="Tedersoo L."/>
            <person name="Vaario L.-M."/>
            <person name="Yamada A."/>
            <person name="Yan M."/>
            <person name="Wang P."/>
            <person name="Xu J."/>
            <person name="Bruns T."/>
            <person name="Baldrian P."/>
            <person name="Vilgalys R."/>
            <person name="Henrissat B."/>
            <person name="Grigoriev I.V."/>
            <person name="Hibbett D."/>
            <person name="Nagy L.G."/>
            <person name="Martin F.M."/>
        </authorList>
    </citation>
    <scope>NUCLEOTIDE SEQUENCE</scope>
    <source>
        <strain evidence="4">UH-Tt-Lm1</strain>
    </source>
</reference>
<keyword evidence="2" id="KW-0812">Transmembrane</keyword>
<dbReference type="AlphaFoldDB" id="A0A9P6LA92"/>
<reference evidence="4" key="1">
    <citation type="journal article" date="2020" name="Nat. Commun.">
        <title>Large-scale genome sequencing of mycorrhizal fungi provides insights into the early evolution of symbiotic traits.</title>
        <authorList>
            <person name="Miyauchi S."/>
            <person name="Kiss E."/>
            <person name="Kuo A."/>
            <person name="Drula E."/>
            <person name="Kohler A."/>
            <person name="Sanchez-Garcia M."/>
            <person name="Morin E."/>
            <person name="Andreopoulos B."/>
            <person name="Barry K.W."/>
            <person name="Bonito G."/>
            <person name="Buee M."/>
            <person name="Carver A."/>
            <person name="Chen C."/>
            <person name="Cichocki N."/>
            <person name="Clum A."/>
            <person name="Culley D."/>
            <person name="Crous P.W."/>
            <person name="Fauchery L."/>
            <person name="Girlanda M."/>
            <person name="Hayes R.D."/>
            <person name="Keri Z."/>
            <person name="LaButti K."/>
            <person name="Lipzen A."/>
            <person name="Lombard V."/>
            <person name="Magnuson J."/>
            <person name="Maillard F."/>
            <person name="Murat C."/>
            <person name="Nolan M."/>
            <person name="Ohm R.A."/>
            <person name="Pangilinan J."/>
            <person name="Pereira M.F."/>
            <person name="Perotto S."/>
            <person name="Peter M."/>
            <person name="Pfister S."/>
            <person name="Riley R."/>
            <person name="Sitrit Y."/>
            <person name="Stielow J.B."/>
            <person name="Szollosi G."/>
            <person name="Zifcakova L."/>
            <person name="Stursova M."/>
            <person name="Spatafora J.W."/>
            <person name="Tedersoo L."/>
            <person name="Vaario L.M."/>
            <person name="Yamada A."/>
            <person name="Yan M."/>
            <person name="Wang P."/>
            <person name="Xu J."/>
            <person name="Bruns T."/>
            <person name="Baldrian P."/>
            <person name="Vilgalys R."/>
            <person name="Dunand C."/>
            <person name="Henrissat B."/>
            <person name="Grigoriev I.V."/>
            <person name="Hibbett D."/>
            <person name="Nagy L.G."/>
            <person name="Martin F.M."/>
        </authorList>
    </citation>
    <scope>NUCLEOTIDE SEQUENCE</scope>
    <source>
        <strain evidence="4">UH-Tt-Lm1</strain>
    </source>
</reference>
<keyword evidence="5" id="KW-1185">Reference proteome</keyword>
<evidence type="ECO:0000313" key="5">
    <source>
        <dbReference type="Proteomes" id="UP000736335"/>
    </source>
</evidence>
<evidence type="ECO:0000259" key="3">
    <source>
        <dbReference type="Pfam" id="PF20153"/>
    </source>
</evidence>
<dbReference type="Proteomes" id="UP000736335">
    <property type="component" value="Unassembled WGS sequence"/>
</dbReference>
<feature type="compositionally biased region" description="Basic and acidic residues" evidence="1">
    <location>
        <begin position="1"/>
        <end position="15"/>
    </location>
</feature>
<dbReference type="InterPro" id="IPR045338">
    <property type="entry name" value="DUF6535"/>
</dbReference>
<evidence type="ECO:0000256" key="2">
    <source>
        <dbReference type="SAM" id="Phobius"/>
    </source>
</evidence>
<proteinExistence type="predicted"/>
<dbReference type="Pfam" id="PF20153">
    <property type="entry name" value="DUF6535"/>
    <property type="match status" value="1"/>
</dbReference>
<organism evidence="4 5">
    <name type="scientific">Thelephora terrestris</name>
    <dbReference type="NCBI Taxonomy" id="56493"/>
    <lineage>
        <taxon>Eukaryota</taxon>
        <taxon>Fungi</taxon>
        <taxon>Dikarya</taxon>
        <taxon>Basidiomycota</taxon>
        <taxon>Agaricomycotina</taxon>
        <taxon>Agaricomycetes</taxon>
        <taxon>Thelephorales</taxon>
        <taxon>Thelephoraceae</taxon>
        <taxon>Thelephora</taxon>
    </lineage>
</organism>
<name>A0A9P6LA92_9AGAM</name>
<feature type="transmembrane region" description="Helical" evidence="2">
    <location>
        <begin position="169"/>
        <end position="192"/>
    </location>
</feature>
<feature type="transmembrane region" description="Helical" evidence="2">
    <location>
        <begin position="117"/>
        <end position="137"/>
    </location>
</feature>
<dbReference type="EMBL" id="WIUZ02000003">
    <property type="protein sequence ID" value="KAF9789627.1"/>
    <property type="molecule type" value="Genomic_DNA"/>
</dbReference>
<feature type="domain" description="DUF6535" evidence="3">
    <location>
        <begin position="24"/>
        <end position="194"/>
    </location>
</feature>
<comment type="caution">
    <text evidence="4">The sequence shown here is derived from an EMBL/GenBank/DDBJ whole genome shotgun (WGS) entry which is preliminary data.</text>
</comment>
<keyword evidence="2" id="KW-1133">Transmembrane helix</keyword>
<evidence type="ECO:0000256" key="1">
    <source>
        <dbReference type="SAM" id="MobiDB-lite"/>
    </source>
</evidence>
<gene>
    <name evidence="4" type="ORF">BJ322DRAFT_1105486</name>
</gene>
<feature type="region of interest" description="Disordered" evidence="1">
    <location>
        <begin position="1"/>
        <end position="21"/>
    </location>
</feature>
<feature type="transmembrane region" description="Helical" evidence="2">
    <location>
        <begin position="49"/>
        <end position="68"/>
    </location>
</feature>